<dbReference type="InterPro" id="IPR036322">
    <property type="entry name" value="WD40_repeat_dom_sf"/>
</dbReference>
<organism evidence="7 8">
    <name type="scientific">Suillus luteus UH-Slu-Lm8-n1</name>
    <dbReference type="NCBI Taxonomy" id="930992"/>
    <lineage>
        <taxon>Eukaryota</taxon>
        <taxon>Fungi</taxon>
        <taxon>Dikarya</taxon>
        <taxon>Basidiomycota</taxon>
        <taxon>Agaricomycotina</taxon>
        <taxon>Agaricomycetes</taxon>
        <taxon>Agaricomycetidae</taxon>
        <taxon>Boletales</taxon>
        <taxon>Suillineae</taxon>
        <taxon>Suillaceae</taxon>
        <taxon>Suillus</taxon>
    </lineage>
</organism>
<dbReference type="SUPFAM" id="SSF52540">
    <property type="entry name" value="P-loop containing nucleoside triphosphate hydrolases"/>
    <property type="match status" value="1"/>
</dbReference>
<reference evidence="7 8" key="1">
    <citation type="submission" date="2014-04" db="EMBL/GenBank/DDBJ databases">
        <authorList>
            <consortium name="DOE Joint Genome Institute"/>
            <person name="Kuo A."/>
            <person name="Ruytinx J."/>
            <person name="Rineau F."/>
            <person name="Colpaert J."/>
            <person name="Kohler A."/>
            <person name="Nagy L.G."/>
            <person name="Floudas D."/>
            <person name="Copeland A."/>
            <person name="Barry K.W."/>
            <person name="Cichocki N."/>
            <person name="Veneault-Fourrey C."/>
            <person name="LaButti K."/>
            <person name="Lindquist E.A."/>
            <person name="Lipzen A."/>
            <person name="Lundell T."/>
            <person name="Morin E."/>
            <person name="Murat C."/>
            <person name="Sun H."/>
            <person name="Tunlid A."/>
            <person name="Henrissat B."/>
            <person name="Grigoriev I.V."/>
            <person name="Hibbett D.S."/>
            <person name="Martin F."/>
            <person name="Nordberg H.P."/>
            <person name="Cantor M.N."/>
            <person name="Hua S.X."/>
        </authorList>
    </citation>
    <scope>NUCLEOTIDE SEQUENCE [LARGE SCALE GENOMIC DNA]</scope>
    <source>
        <strain evidence="7 8">UH-Slu-Lm8-n1</strain>
    </source>
</reference>
<dbReference type="Pfam" id="PF00004">
    <property type="entry name" value="AAA"/>
    <property type="match status" value="1"/>
</dbReference>
<dbReference type="PROSITE" id="PS00674">
    <property type="entry name" value="AAA"/>
    <property type="match status" value="1"/>
</dbReference>
<dbReference type="Gene3D" id="2.130.10.10">
    <property type="entry name" value="YVTN repeat-like/Quinoprotein amine dehydrogenase"/>
    <property type="match status" value="1"/>
</dbReference>
<dbReference type="PROSITE" id="PS50082">
    <property type="entry name" value="WD_REPEATS_2"/>
    <property type="match status" value="1"/>
</dbReference>
<dbReference type="InterPro" id="IPR003959">
    <property type="entry name" value="ATPase_AAA_core"/>
</dbReference>
<reference evidence="8" key="2">
    <citation type="submission" date="2015-01" db="EMBL/GenBank/DDBJ databases">
        <title>Evolutionary Origins and Diversification of the Mycorrhizal Mutualists.</title>
        <authorList>
            <consortium name="DOE Joint Genome Institute"/>
            <consortium name="Mycorrhizal Genomics Consortium"/>
            <person name="Kohler A."/>
            <person name="Kuo A."/>
            <person name="Nagy L.G."/>
            <person name="Floudas D."/>
            <person name="Copeland A."/>
            <person name="Barry K.W."/>
            <person name="Cichocki N."/>
            <person name="Veneault-Fourrey C."/>
            <person name="LaButti K."/>
            <person name="Lindquist E.A."/>
            <person name="Lipzen A."/>
            <person name="Lundell T."/>
            <person name="Morin E."/>
            <person name="Murat C."/>
            <person name="Riley R."/>
            <person name="Ohm R."/>
            <person name="Sun H."/>
            <person name="Tunlid A."/>
            <person name="Henrissat B."/>
            <person name="Grigoriev I.V."/>
            <person name="Hibbett D.S."/>
            <person name="Martin F."/>
        </authorList>
    </citation>
    <scope>NUCLEOTIDE SEQUENCE [LARGE SCALE GENOMIC DNA]</scope>
    <source>
        <strain evidence="8">UH-Slu-Lm8-n1</strain>
    </source>
</reference>
<dbReference type="InterPro" id="IPR001680">
    <property type="entry name" value="WD40_rpt"/>
</dbReference>
<keyword evidence="2 5" id="KW-0547">Nucleotide-binding</keyword>
<dbReference type="Pfam" id="PF00400">
    <property type="entry name" value="WD40"/>
    <property type="match status" value="1"/>
</dbReference>
<dbReference type="PROSITE" id="PS50294">
    <property type="entry name" value="WD_REPEATS_REGION"/>
    <property type="match status" value="1"/>
</dbReference>
<keyword evidence="4" id="KW-0853">WD repeat</keyword>
<evidence type="ECO:0000256" key="5">
    <source>
        <dbReference type="RuleBase" id="RU003651"/>
    </source>
</evidence>
<dbReference type="STRING" id="930992.A0A0C9ZTD3"/>
<dbReference type="InterPro" id="IPR027417">
    <property type="entry name" value="P-loop_NTPase"/>
</dbReference>
<dbReference type="SMART" id="SM00320">
    <property type="entry name" value="WD40"/>
    <property type="match status" value="2"/>
</dbReference>
<keyword evidence="3 5" id="KW-0067">ATP-binding</keyword>
<dbReference type="Gene3D" id="1.10.8.60">
    <property type="match status" value="1"/>
</dbReference>
<dbReference type="AlphaFoldDB" id="A0A0C9ZTD3"/>
<dbReference type="GO" id="GO:0016887">
    <property type="term" value="F:ATP hydrolysis activity"/>
    <property type="evidence" value="ECO:0007669"/>
    <property type="project" value="InterPro"/>
</dbReference>
<dbReference type="InterPro" id="IPR003960">
    <property type="entry name" value="ATPase_AAA_CS"/>
</dbReference>
<dbReference type="GO" id="GO:0005524">
    <property type="term" value="F:ATP binding"/>
    <property type="evidence" value="ECO:0007669"/>
    <property type="project" value="UniProtKB-KW"/>
</dbReference>
<dbReference type="InParanoid" id="A0A0C9ZTD3"/>
<evidence type="ECO:0000256" key="4">
    <source>
        <dbReference type="PROSITE-ProRule" id="PRU00221"/>
    </source>
</evidence>
<sequence length="340" mass="37229">MSTPRLSTRSFGGHTDFVSGLALLSGSALLASSSHDTTIKLWAFESRQLVSFNVQNTGVLILSPYSRKLAYTTCTFVPSSNPALAYASSKDHRICICDTPPDILARPVYAFPFPFTDHRTQKASPRLMQLVVNLLMPSNSKQSSSRTPRHCLPSHLLTHPLRPPGPLNYPHAMPVSANRQASVGLGIGGFQNPFVHRRVVSQVLTLMDGLKARSNVVVMAATNWPNSIDPALRRFGCFDHEVDIGIPDPTGRLEILRIHTKNMTLGITPLLYYGASQSHVHASAILADPLTSLNFSLKSNINLRQTLGILLSLYRRRNQIQYQSIPLAPGQSANMAIATS</sequence>
<dbReference type="EMBL" id="KN836191">
    <property type="protein sequence ID" value="KIK32556.1"/>
    <property type="molecule type" value="Genomic_DNA"/>
</dbReference>
<gene>
    <name evidence="7" type="ORF">CY34DRAFT_18958</name>
</gene>
<evidence type="ECO:0000256" key="1">
    <source>
        <dbReference type="ARBA" id="ARBA00006914"/>
    </source>
</evidence>
<evidence type="ECO:0000313" key="8">
    <source>
        <dbReference type="Proteomes" id="UP000054485"/>
    </source>
</evidence>
<evidence type="ECO:0000256" key="2">
    <source>
        <dbReference type="ARBA" id="ARBA00022741"/>
    </source>
</evidence>
<keyword evidence="8" id="KW-1185">Reference proteome</keyword>
<evidence type="ECO:0000259" key="6">
    <source>
        <dbReference type="Pfam" id="PF00004"/>
    </source>
</evidence>
<proteinExistence type="inferred from homology"/>
<feature type="repeat" description="WD" evidence="4">
    <location>
        <begin position="11"/>
        <end position="52"/>
    </location>
</feature>
<dbReference type="PANTHER" id="PTHR23077:SF171">
    <property type="entry name" value="NUCLEAR VALOSIN-CONTAINING PROTEIN-LIKE"/>
    <property type="match status" value="1"/>
</dbReference>
<accession>A0A0C9ZTD3</accession>
<dbReference type="HOGENOM" id="CLU_816775_0_0_1"/>
<comment type="similarity">
    <text evidence="1 5">Belongs to the AAA ATPase family.</text>
</comment>
<evidence type="ECO:0000256" key="3">
    <source>
        <dbReference type="ARBA" id="ARBA00022840"/>
    </source>
</evidence>
<dbReference type="InterPro" id="IPR050168">
    <property type="entry name" value="AAA_ATPase_domain"/>
</dbReference>
<dbReference type="SUPFAM" id="SSF50978">
    <property type="entry name" value="WD40 repeat-like"/>
    <property type="match status" value="1"/>
</dbReference>
<feature type="domain" description="ATPase AAA-type core" evidence="6">
    <location>
        <begin position="194"/>
        <end position="245"/>
    </location>
</feature>
<dbReference type="InterPro" id="IPR015943">
    <property type="entry name" value="WD40/YVTN_repeat-like_dom_sf"/>
</dbReference>
<evidence type="ECO:0000313" key="7">
    <source>
        <dbReference type="EMBL" id="KIK32556.1"/>
    </source>
</evidence>
<dbReference type="Proteomes" id="UP000054485">
    <property type="component" value="Unassembled WGS sequence"/>
</dbReference>
<dbReference type="PANTHER" id="PTHR23077">
    <property type="entry name" value="AAA-FAMILY ATPASE"/>
    <property type="match status" value="1"/>
</dbReference>
<dbReference type="OrthoDB" id="27435at2759"/>
<name>A0A0C9ZTD3_9AGAM</name>
<dbReference type="Gene3D" id="3.40.50.300">
    <property type="entry name" value="P-loop containing nucleotide triphosphate hydrolases"/>
    <property type="match status" value="1"/>
</dbReference>
<protein>
    <recommendedName>
        <fullName evidence="6">ATPase AAA-type core domain-containing protein</fullName>
    </recommendedName>
</protein>